<dbReference type="EC" id="4.1.2.50" evidence="4"/>
<dbReference type="PANTHER" id="PTHR12589:SF7">
    <property type="entry name" value="6-PYRUVOYL TETRAHYDROBIOPTERIN SYNTHASE"/>
    <property type="match status" value="1"/>
</dbReference>
<evidence type="ECO:0000313" key="11">
    <source>
        <dbReference type="EMBL" id="QDT71977.1"/>
    </source>
</evidence>
<dbReference type="InterPro" id="IPR038418">
    <property type="entry name" value="6-PTP_synth/QueD_sf"/>
</dbReference>
<accession>A0A517TUD4</accession>
<dbReference type="SUPFAM" id="SSF55620">
    <property type="entry name" value="Tetrahydrobiopterin biosynthesis enzymes-like"/>
    <property type="match status" value="1"/>
</dbReference>
<dbReference type="Gene3D" id="3.30.479.10">
    <property type="entry name" value="6-pyruvoyl tetrahydropterin synthase/QueD"/>
    <property type="match status" value="1"/>
</dbReference>
<keyword evidence="8" id="KW-0456">Lyase</keyword>
<gene>
    <name evidence="11" type="ORF">I41_11400</name>
</gene>
<comment type="similarity">
    <text evidence="3">Belongs to the PTPS family. QueD subfamily.</text>
</comment>
<comment type="catalytic activity">
    <reaction evidence="10">
        <text>7,8-dihydroneopterin 3'-triphosphate + H2O = 6-carboxy-5,6,7,8-tetrahydropterin + triphosphate + acetaldehyde + 2 H(+)</text>
        <dbReference type="Rhea" id="RHEA:27966"/>
        <dbReference type="ChEBI" id="CHEBI:15343"/>
        <dbReference type="ChEBI" id="CHEBI:15377"/>
        <dbReference type="ChEBI" id="CHEBI:15378"/>
        <dbReference type="ChEBI" id="CHEBI:18036"/>
        <dbReference type="ChEBI" id="CHEBI:58462"/>
        <dbReference type="ChEBI" id="CHEBI:61032"/>
        <dbReference type="EC" id="4.1.2.50"/>
    </reaction>
</comment>
<dbReference type="EMBL" id="CP036339">
    <property type="protein sequence ID" value="QDT71977.1"/>
    <property type="molecule type" value="Genomic_DNA"/>
</dbReference>
<dbReference type="GO" id="GO:0070497">
    <property type="term" value="F:6-carboxytetrahydropterin synthase activity"/>
    <property type="evidence" value="ECO:0007669"/>
    <property type="project" value="UniProtKB-EC"/>
</dbReference>
<dbReference type="KEGG" id="llh:I41_11400"/>
<comment type="cofactor">
    <cofactor evidence="1">
        <name>Zn(2+)</name>
        <dbReference type="ChEBI" id="CHEBI:29105"/>
    </cofactor>
</comment>
<organism evidence="11 12">
    <name type="scientific">Lacipirellula limnantheis</name>
    <dbReference type="NCBI Taxonomy" id="2528024"/>
    <lineage>
        <taxon>Bacteria</taxon>
        <taxon>Pseudomonadati</taxon>
        <taxon>Planctomycetota</taxon>
        <taxon>Planctomycetia</taxon>
        <taxon>Pirellulales</taxon>
        <taxon>Lacipirellulaceae</taxon>
        <taxon>Lacipirellula</taxon>
    </lineage>
</organism>
<dbReference type="InterPro" id="IPR007115">
    <property type="entry name" value="6-PTP_synth/QueD"/>
</dbReference>
<evidence type="ECO:0000256" key="1">
    <source>
        <dbReference type="ARBA" id="ARBA00001947"/>
    </source>
</evidence>
<dbReference type="UniPathway" id="UPA00391"/>
<evidence type="ECO:0000256" key="9">
    <source>
        <dbReference type="ARBA" id="ARBA00031449"/>
    </source>
</evidence>
<evidence type="ECO:0000256" key="10">
    <source>
        <dbReference type="ARBA" id="ARBA00048807"/>
    </source>
</evidence>
<keyword evidence="12" id="KW-1185">Reference proteome</keyword>
<dbReference type="PANTHER" id="PTHR12589">
    <property type="entry name" value="PYRUVOYL TETRAHYDROBIOPTERIN SYNTHASE"/>
    <property type="match status" value="1"/>
</dbReference>
<evidence type="ECO:0000256" key="2">
    <source>
        <dbReference type="ARBA" id="ARBA00005061"/>
    </source>
</evidence>
<evidence type="ECO:0000256" key="7">
    <source>
        <dbReference type="ARBA" id="ARBA00022833"/>
    </source>
</evidence>
<dbReference type="OrthoDB" id="9804698at2"/>
<evidence type="ECO:0000256" key="6">
    <source>
        <dbReference type="ARBA" id="ARBA00022723"/>
    </source>
</evidence>
<name>A0A517TUD4_9BACT</name>
<dbReference type="AlphaFoldDB" id="A0A517TUD4"/>
<keyword evidence="7" id="KW-0862">Zinc</keyword>
<sequence length="176" mass="19883">MTEIYRVRIQKERLVFSTAHFITYGDDVCEPIHGHNYHVYCEVEGPLNQNRYVVDFIALRDALQKVVDQLDHRVVLPLRHPTINVVEQSGGEQGEVVATHGMRRWVFPRQDCVLLDVENTTAELLAKHIAEETLALLGPAVRAALASVELGVDECDGQWGVYRWRADGEVRANGNP</sequence>
<dbReference type="RefSeq" id="WP_145431585.1">
    <property type="nucleotide sequence ID" value="NZ_CP036339.1"/>
</dbReference>
<evidence type="ECO:0000256" key="4">
    <source>
        <dbReference type="ARBA" id="ARBA00012982"/>
    </source>
</evidence>
<evidence type="ECO:0000313" key="12">
    <source>
        <dbReference type="Proteomes" id="UP000317909"/>
    </source>
</evidence>
<proteinExistence type="inferred from homology"/>
<protein>
    <recommendedName>
        <fullName evidence="5">6-carboxy-5,6,7,8-tetrahydropterin synthase</fullName>
        <ecNumber evidence="4">4.1.2.50</ecNumber>
    </recommendedName>
    <alternativeName>
        <fullName evidence="9">Queuosine biosynthesis protein QueD</fullName>
    </alternativeName>
</protein>
<dbReference type="GO" id="GO:0046872">
    <property type="term" value="F:metal ion binding"/>
    <property type="evidence" value="ECO:0007669"/>
    <property type="project" value="UniProtKB-KW"/>
</dbReference>
<evidence type="ECO:0000256" key="3">
    <source>
        <dbReference type="ARBA" id="ARBA00008900"/>
    </source>
</evidence>
<keyword evidence="6" id="KW-0479">Metal-binding</keyword>
<dbReference type="Proteomes" id="UP000317909">
    <property type="component" value="Chromosome"/>
</dbReference>
<evidence type="ECO:0000256" key="5">
    <source>
        <dbReference type="ARBA" id="ARBA00018141"/>
    </source>
</evidence>
<reference evidence="11 12" key="1">
    <citation type="submission" date="2019-02" db="EMBL/GenBank/DDBJ databases">
        <title>Deep-cultivation of Planctomycetes and their phenomic and genomic characterization uncovers novel biology.</title>
        <authorList>
            <person name="Wiegand S."/>
            <person name="Jogler M."/>
            <person name="Boedeker C."/>
            <person name="Pinto D."/>
            <person name="Vollmers J."/>
            <person name="Rivas-Marin E."/>
            <person name="Kohn T."/>
            <person name="Peeters S.H."/>
            <person name="Heuer A."/>
            <person name="Rast P."/>
            <person name="Oberbeckmann S."/>
            <person name="Bunk B."/>
            <person name="Jeske O."/>
            <person name="Meyerdierks A."/>
            <person name="Storesund J.E."/>
            <person name="Kallscheuer N."/>
            <person name="Luecker S."/>
            <person name="Lage O.M."/>
            <person name="Pohl T."/>
            <person name="Merkel B.J."/>
            <person name="Hornburger P."/>
            <person name="Mueller R.-W."/>
            <person name="Bruemmer F."/>
            <person name="Labrenz M."/>
            <person name="Spormann A.M."/>
            <person name="Op den Camp H."/>
            <person name="Overmann J."/>
            <person name="Amann R."/>
            <person name="Jetten M.S.M."/>
            <person name="Mascher T."/>
            <person name="Medema M.H."/>
            <person name="Devos D.P."/>
            <person name="Kaster A.-K."/>
            <person name="Ovreas L."/>
            <person name="Rohde M."/>
            <person name="Galperin M.Y."/>
            <person name="Jogler C."/>
        </authorList>
    </citation>
    <scope>NUCLEOTIDE SEQUENCE [LARGE SCALE GENOMIC DNA]</scope>
    <source>
        <strain evidence="11 12">I41</strain>
    </source>
</reference>
<evidence type="ECO:0000256" key="8">
    <source>
        <dbReference type="ARBA" id="ARBA00023239"/>
    </source>
</evidence>
<dbReference type="Pfam" id="PF01242">
    <property type="entry name" value="PTPS"/>
    <property type="match status" value="1"/>
</dbReference>
<comment type="pathway">
    <text evidence="2">Purine metabolism; 7-cyano-7-deazaguanine biosynthesis.</text>
</comment>